<organism evidence="2 4">
    <name type="scientific">Salmo trutta</name>
    <name type="common">Brown trout</name>
    <dbReference type="NCBI Taxonomy" id="8032"/>
    <lineage>
        <taxon>Eukaryota</taxon>
        <taxon>Metazoa</taxon>
        <taxon>Chordata</taxon>
        <taxon>Craniata</taxon>
        <taxon>Vertebrata</taxon>
        <taxon>Euteleostomi</taxon>
        <taxon>Actinopterygii</taxon>
        <taxon>Neopterygii</taxon>
        <taxon>Teleostei</taxon>
        <taxon>Protacanthopterygii</taxon>
        <taxon>Salmoniformes</taxon>
        <taxon>Salmonidae</taxon>
        <taxon>Salmoninae</taxon>
        <taxon>Salmo</taxon>
    </lineage>
</organism>
<dbReference type="Gene3D" id="3.30.200.20">
    <property type="entry name" value="Phosphorylase Kinase, domain 1"/>
    <property type="match status" value="1"/>
</dbReference>
<dbReference type="GO" id="GO:0005524">
    <property type="term" value="F:ATP binding"/>
    <property type="evidence" value="ECO:0007669"/>
    <property type="project" value="InterPro"/>
</dbReference>
<gene>
    <name evidence="3" type="primary">ULK4</name>
</gene>
<sequence>MENFILYEEIGTGRKSVVYKGRRKGSINFVAIICSDKSKRHEITNHVRLTHDIKHENVVTFYEWYETSNHLWLVVELCTGEINADYF</sequence>
<dbReference type="GeneTree" id="ENSGT00940000170917"/>
<dbReference type="Pfam" id="PF00069">
    <property type="entry name" value="Pkinase"/>
    <property type="match status" value="1"/>
</dbReference>
<dbReference type="InterPro" id="IPR011009">
    <property type="entry name" value="Kinase-like_dom_sf"/>
</dbReference>
<dbReference type="InterPro" id="IPR000719">
    <property type="entry name" value="Prot_kinase_dom"/>
</dbReference>
<dbReference type="Proteomes" id="UP000472277">
    <property type="component" value="Unassembled WGS sequence"/>
</dbReference>
<dbReference type="Proteomes" id="UP000472277">
    <property type="component" value="Chromosome 37"/>
</dbReference>
<evidence type="ECO:0000313" key="2">
    <source>
        <dbReference type="Ensembl" id="ENSSTUP00000061569.1"/>
    </source>
</evidence>
<evidence type="ECO:0000313" key="4">
    <source>
        <dbReference type="Proteomes" id="UP000472277"/>
    </source>
</evidence>
<dbReference type="GO" id="GO:0004672">
    <property type="term" value="F:protein kinase activity"/>
    <property type="evidence" value="ECO:0007669"/>
    <property type="project" value="InterPro"/>
</dbReference>
<proteinExistence type="predicted"/>
<protein>
    <submittedName>
        <fullName evidence="2">Unc-51 like kinase 4</fullName>
    </submittedName>
</protein>
<dbReference type="InterPro" id="IPR045906">
    <property type="entry name" value="ULK4"/>
</dbReference>
<feature type="domain" description="Protein kinase" evidence="1">
    <location>
        <begin position="4"/>
        <end position="87"/>
    </location>
</feature>
<dbReference type="GeneTree" id="ENSGT00940000156541"/>
<dbReference type="PROSITE" id="PS50011">
    <property type="entry name" value="PROTEIN_KINASE_DOM"/>
    <property type="match status" value="1"/>
</dbReference>
<dbReference type="OMA" id="WFETSNH"/>
<dbReference type="PANTHER" id="PTHR46240">
    <property type="entry name" value="SER/THR PROTEIN KINASE ULK4"/>
    <property type="match status" value="1"/>
</dbReference>
<evidence type="ECO:0000313" key="3">
    <source>
        <dbReference type="Ensembl" id="ENSSTUP00000061917.1"/>
    </source>
</evidence>
<dbReference type="SUPFAM" id="SSF56112">
    <property type="entry name" value="Protein kinase-like (PK-like)"/>
    <property type="match status" value="1"/>
</dbReference>
<evidence type="ECO:0000259" key="1">
    <source>
        <dbReference type="PROSITE" id="PS50011"/>
    </source>
</evidence>
<accession>A0A674AQ87</accession>
<dbReference type="AlphaFoldDB" id="A0A674AQ87"/>
<name>A0A674AQ87_SALTR</name>
<dbReference type="Ensembl" id="ENSSTUT00000040980.1">
    <property type="protein sequence ID" value="ENSSTUP00000039197.1"/>
    <property type="gene ID" value="ENSSTUG00000016722.1"/>
</dbReference>
<dbReference type="PANTHER" id="PTHR46240:SF1">
    <property type="entry name" value="SERINE_THREONINE-PROTEIN KINASE ULK4"/>
    <property type="match status" value="1"/>
</dbReference>
<keyword evidence="4" id="KW-1185">Reference proteome</keyword>
<dbReference type="Ensembl" id="ENSSTUT00000064950.1">
    <property type="protein sequence ID" value="ENSSTUP00000061569.1"/>
    <property type="gene ID" value="ENSSTUG00000026719.1"/>
</dbReference>
<dbReference type="Ensembl" id="ENSSTUT00000065304.1">
    <property type="protein sequence ID" value="ENSSTUP00000061917.1"/>
    <property type="gene ID" value="ENSSTUG00000026729.1"/>
</dbReference>
<reference evidence="2" key="1">
    <citation type="submission" date="2025-05" db="UniProtKB">
        <authorList>
            <consortium name="Ensembl"/>
        </authorList>
    </citation>
    <scope>IDENTIFICATION</scope>
</reference>